<accession>A0A3S3SF38</accession>
<feature type="compositionally biased region" description="Polar residues" evidence="1">
    <location>
        <begin position="416"/>
        <end position="436"/>
    </location>
</feature>
<feature type="compositionally biased region" description="Polar residues" evidence="1">
    <location>
        <begin position="185"/>
        <end position="200"/>
    </location>
</feature>
<dbReference type="PANTHER" id="PTHR10900:SF124">
    <property type="entry name" value="FI05614P"/>
    <property type="match status" value="1"/>
</dbReference>
<dbReference type="InterPro" id="IPR050904">
    <property type="entry name" value="Adhesion/Biosynth-related"/>
</dbReference>
<feature type="domain" description="FAS1" evidence="2">
    <location>
        <begin position="724"/>
        <end position="857"/>
    </location>
</feature>
<dbReference type="SUPFAM" id="SSF82153">
    <property type="entry name" value="FAS1 domain"/>
    <property type="match status" value="5"/>
</dbReference>
<dbReference type="SMART" id="SM00554">
    <property type="entry name" value="FAS1"/>
    <property type="match status" value="5"/>
</dbReference>
<comment type="caution">
    <text evidence="3">The sequence shown here is derived from an EMBL/GenBank/DDBJ whole genome shotgun (WGS) entry which is preliminary data.</text>
</comment>
<feature type="compositionally biased region" description="Polar residues" evidence="1">
    <location>
        <begin position="208"/>
        <end position="218"/>
    </location>
</feature>
<evidence type="ECO:0000259" key="2">
    <source>
        <dbReference type="PROSITE" id="PS50213"/>
    </source>
</evidence>
<dbReference type="GO" id="GO:0007155">
    <property type="term" value="P:cell adhesion"/>
    <property type="evidence" value="ECO:0007669"/>
    <property type="project" value="TreeGrafter"/>
</dbReference>
<dbReference type="PROSITE" id="PS50213">
    <property type="entry name" value="FAS1"/>
    <property type="match status" value="5"/>
</dbReference>
<keyword evidence="4" id="KW-1185">Reference proteome</keyword>
<feature type="domain" description="FAS1" evidence="2">
    <location>
        <begin position="1025"/>
        <end position="1159"/>
    </location>
</feature>
<evidence type="ECO:0000313" key="4">
    <source>
        <dbReference type="Proteomes" id="UP000285301"/>
    </source>
</evidence>
<feature type="compositionally biased region" description="Polar residues" evidence="1">
    <location>
        <begin position="321"/>
        <end position="350"/>
    </location>
</feature>
<evidence type="ECO:0000256" key="1">
    <source>
        <dbReference type="SAM" id="MobiDB-lite"/>
    </source>
</evidence>
<dbReference type="Gene3D" id="2.30.180.10">
    <property type="entry name" value="FAS1 domain"/>
    <property type="match status" value="6"/>
</dbReference>
<dbReference type="GO" id="GO:0005615">
    <property type="term" value="C:extracellular space"/>
    <property type="evidence" value="ECO:0007669"/>
    <property type="project" value="TreeGrafter"/>
</dbReference>
<feature type="compositionally biased region" description="Basic and acidic residues" evidence="1">
    <location>
        <begin position="352"/>
        <end position="362"/>
    </location>
</feature>
<sequence length="1159" mass="129279">MCSIVREAGVEPTLKKIGEFTLFVPSDEAISLLPGSMMVELESDPTKKAEFVLSHVVPGKVFLRSLRPFEEIAANSAQETPIKITAYADGVSEMVIENHIVPGSFYTLVLPGNKARTLGGDLLNFERKNLQSRELVLVNSVPIVNPDQVVTNGVIHGISRLLLPKHLDDCKCERSTTETTTVSTLNPSYYNSANDRSTLPPSLRDASSDTVATDSTPANPFFRRAPSIDNTDGPFRNPKRPSNTLADPPYVIDFTASTTSTVSDELFTSNPPNNQTVTPTPLFFREPRRRPPKRNRTVSTQQLGDDPKSNESDFPPPFTNLRPNSETPSNTHSTAFNEPMSDTFNSNTPFDPTRRPTDKSQYENDNTPNLSTVSYPTYRPQTWVPRSYPRPAPYKPPTTNNDQSTTLSPFFRKPVPTQNPESSMSTTERSSYETPLQPQPPYEFNNPRRRGQVYGSNTVTDRNTPTTTTRLPFWATNTNTEDTRSNTNFKRTTRIINDETEPSTMFFDSTRRPTTQAFAGSRRRTQVEPNYTRLSPEEENLPYQPLRPTTSRPRMRPSPYNPTSRSNRDDILQPDPQTIDEIIDEPGLELNGKPVSFKTFKENMRRAGLSNLMGSTGPFTVFLPTDEAFQTLPPGTLNRLQKSPNLLRNVLLKHITNVEIPPMALRNNFLIQTFSGDTVNVTVDANGKRVLVMGIPIMAATSARNGIIYVIGTVLYKPNLDEESEKLTDELGKRPELSRFNSLLKKTKFERILKSGGPFTVLAPDNSAFDELNPNIEREIIKNPSICEKLIGSHIVTGRYPSQQLVKVSFLTPIIGQKNGLHFSILPGAIIINNVASVMRSDIPAGNGILHIINKVIIPSDLFTNPATSPPPFSTTTEDDSREPIIPQESFPEIEINNAEKDYKFLRILKKAQSLDQLYNSGKKFTLIVPSDEAMKKLPEKITTVMETNPHQLKPLLSYHIIPQSIDFTLIENEEKLPSIDGKPIRFNRYLNNTAIAFSGAIVEKVRSNKNIIFIFVDRVLYPPQGSIEDIVDRSPILKTLSKLMKVAKVNRELSTPGPFTLFAPNDSAFEKLSPNAIKQLMSSADTSRAFILRHIVQPTIFTSAIPMGKDNTTEVLNATGERLKLQKLPDCVSVDGVTLSYADITATNGVVHVIDHVL</sequence>
<dbReference type="FunFam" id="2.30.180.10:FF:000032">
    <property type="entry name" value="Fasciclin domain-containing protein, putative"/>
    <property type="match status" value="2"/>
</dbReference>
<feature type="region of interest" description="Disordered" evidence="1">
    <location>
        <begin position="183"/>
        <end position="250"/>
    </location>
</feature>
<dbReference type="GO" id="GO:0031012">
    <property type="term" value="C:extracellular matrix"/>
    <property type="evidence" value="ECO:0007669"/>
    <property type="project" value="TreeGrafter"/>
</dbReference>
<feature type="compositionally biased region" description="Polar residues" evidence="1">
    <location>
        <begin position="397"/>
        <end position="408"/>
    </location>
</feature>
<protein>
    <recommendedName>
        <fullName evidence="2">FAS1 domain-containing protein</fullName>
    </recommendedName>
</protein>
<feature type="compositionally biased region" description="Basic residues" evidence="1">
    <location>
        <begin position="287"/>
        <end position="296"/>
    </location>
</feature>
<feature type="domain" description="FAS1" evidence="2">
    <location>
        <begin position="889"/>
        <end position="1021"/>
    </location>
</feature>
<evidence type="ECO:0000313" key="3">
    <source>
        <dbReference type="EMBL" id="RWS14449.1"/>
    </source>
</evidence>
<feature type="region of interest" description="Disordered" evidence="1">
    <location>
        <begin position="515"/>
        <end position="574"/>
    </location>
</feature>
<feature type="domain" description="FAS1" evidence="2">
    <location>
        <begin position="1"/>
        <end position="162"/>
    </location>
</feature>
<dbReference type="Proteomes" id="UP000285301">
    <property type="component" value="Unassembled WGS sequence"/>
</dbReference>
<proteinExistence type="predicted"/>
<dbReference type="STRING" id="1965070.A0A3S3SF38"/>
<dbReference type="InterPro" id="IPR000782">
    <property type="entry name" value="FAS1_domain"/>
</dbReference>
<feature type="domain" description="FAS1" evidence="2">
    <location>
        <begin position="584"/>
        <end position="715"/>
    </location>
</feature>
<dbReference type="InterPro" id="IPR036378">
    <property type="entry name" value="FAS1_dom_sf"/>
</dbReference>
<feature type="region of interest" description="Disordered" evidence="1">
    <location>
        <begin position="263"/>
        <end position="472"/>
    </location>
</feature>
<dbReference type="GO" id="GO:0050839">
    <property type="term" value="F:cell adhesion molecule binding"/>
    <property type="evidence" value="ECO:0007669"/>
    <property type="project" value="TreeGrafter"/>
</dbReference>
<feature type="compositionally biased region" description="Low complexity" evidence="1">
    <location>
        <begin position="268"/>
        <end position="284"/>
    </location>
</feature>
<feature type="compositionally biased region" description="Polar residues" evidence="1">
    <location>
        <begin position="363"/>
        <end position="375"/>
    </location>
</feature>
<dbReference type="OrthoDB" id="6501424at2759"/>
<dbReference type="PANTHER" id="PTHR10900">
    <property type="entry name" value="PERIOSTIN-RELATED"/>
    <property type="match status" value="1"/>
</dbReference>
<dbReference type="AlphaFoldDB" id="A0A3S3SF38"/>
<dbReference type="GO" id="GO:0030198">
    <property type="term" value="P:extracellular matrix organization"/>
    <property type="evidence" value="ECO:0007669"/>
    <property type="project" value="TreeGrafter"/>
</dbReference>
<gene>
    <name evidence="3" type="ORF">B4U79_14042</name>
</gene>
<feature type="compositionally biased region" description="Low complexity" evidence="1">
    <location>
        <begin position="458"/>
        <end position="469"/>
    </location>
</feature>
<name>A0A3S3SF38_9ACAR</name>
<reference evidence="3 4" key="1">
    <citation type="journal article" date="2018" name="Gigascience">
        <title>Genomes of trombidid mites reveal novel predicted allergens and laterally-transferred genes associated with secondary metabolism.</title>
        <authorList>
            <person name="Dong X."/>
            <person name="Chaisiri K."/>
            <person name="Xia D."/>
            <person name="Armstrong S.D."/>
            <person name="Fang Y."/>
            <person name="Donnelly M.J."/>
            <person name="Kadowaki T."/>
            <person name="McGarry J.W."/>
            <person name="Darby A.C."/>
            <person name="Makepeace B.L."/>
        </authorList>
    </citation>
    <scope>NUCLEOTIDE SEQUENCE [LARGE SCALE GENOMIC DNA]</scope>
    <source>
        <strain evidence="3">UoL-WK</strain>
    </source>
</reference>
<dbReference type="EMBL" id="NCKU01000717">
    <property type="protein sequence ID" value="RWS14449.1"/>
    <property type="molecule type" value="Genomic_DNA"/>
</dbReference>
<dbReference type="Pfam" id="PF02469">
    <property type="entry name" value="Fasciclin"/>
    <property type="match status" value="6"/>
</dbReference>
<organism evidence="3 4">
    <name type="scientific">Dinothrombium tinctorium</name>
    <dbReference type="NCBI Taxonomy" id="1965070"/>
    <lineage>
        <taxon>Eukaryota</taxon>
        <taxon>Metazoa</taxon>
        <taxon>Ecdysozoa</taxon>
        <taxon>Arthropoda</taxon>
        <taxon>Chelicerata</taxon>
        <taxon>Arachnida</taxon>
        <taxon>Acari</taxon>
        <taxon>Acariformes</taxon>
        <taxon>Trombidiformes</taxon>
        <taxon>Prostigmata</taxon>
        <taxon>Anystina</taxon>
        <taxon>Parasitengona</taxon>
        <taxon>Trombidioidea</taxon>
        <taxon>Trombidiidae</taxon>
        <taxon>Dinothrombium</taxon>
    </lineage>
</organism>